<dbReference type="Proteomes" id="UP000076796">
    <property type="component" value="Unassembled WGS sequence"/>
</dbReference>
<dbReference type="SUPFAM" id="SSF47203">
    <property type="entry name" value="Acyl-CoA dehydrogenase C-terminal domain-like"/>
    <property type="match status" value="1"/>
</dbReference>
<comment type="similarity">
    <text evidence="2 6">Belongs to the acyl-CoA dehydrogenase family.</text>
</comment>
<dbReference type="InterPro" id="IPR046373">
    <property type="entry name" value="Acyl-CoA_Oxase/DH_mid-dom_sf"/>
</dbReference>
<dbReference type="InterPro" id="IPR013786">
    <property type="entry name" value="AcylCoA_DH/ox_N"/>
</dbReference>
<dbReference type="InterPro" id="IPR009100">
    <property type="entry name" value="AcylCoA_DH/oxidase_NM_dom_sf"/>
</dbReference>
<dbReference type="PANTHER" id="PTHR43884">
    <property type="entry name" value="ACYL-COA DEHYDROGENASE"/>
    <property type="match status" value="1"/>
</dbReference>
<feature type="region of interest" description="Disordered" evidence="7">
    <location>
        <begin position="133"/>
        <end position="152"/>
    </location>
</feature>
<dbReference type="PANTHER" id="PTHR43884:SF25">
    <property type="entry name" value="ACYL-COA DEHYDROGENASE YDBM-RELATED"/>
    <property type="match status" value="1"/>
</dbReference>
<comment type="caution">
    <text evidence="11">The sequence shown here is derived from an EMBL/GenBank/DDBJ whole genome shotgun (WGS) entry which is preliminary data.</text>
</comment>
<dbReference type="PIRSF" id="PIRSF016578">
    <property type="entry name" value="HsaA"/>
    <property type="match status" value="1"/>
</dbReference>
<evidence type="ECO:0000256" key="5">
    <source>
        <dbReference type="ARBA" id="ARBA00023002"/>
    </source>
</evidence>
<dbReference type="GeneID" id="97557791"/>
<evidence type="ECO:0000259" key="10">
    <source>
        <dbReference type="Pfam" id="PF02771"/>
    </source>
</evidence>
<dbReference type="EMBL" id="LWMH01000001">
    <property type="protein sequence ID" value="KZS46851.1"/>
    <property type="molecule type" value="Genomic_DNA"/>
</dbReference>
<reference evidence="11" key="1">
    <citation type="journal article" date="2016" name="Genome Announc.">
        <title>Draft genomes of two strains of Paenibacillus glucanolyticus with capability to degrade lignocellulose.</title>
        <authorList>
            <person name="Mathews S.L."/>
            <person name="Pawlak J."/>
            <person name="Grunden A.M."/>
        </authorList>
    </citation>
    <scope>NUCLEOTIDE SEQUENCE [LARGE SCALE GENOMIC DNA]</scope>
    <source>
        <strain evidence="11">SLM1</strain>
    </source>
</reference>
<dbReference type="Pfam" id="PF02771">
    <property type="entry name" value="Acyl-CoA_dh_N"/>
    <property type="match status" value="1"/>
</dbReference>
<keyword evidence="4 6" id="KW-0274">FAD</keyword>
<dbReference type="InterPro" id="IPR036250">
    <property type="entry name" value="AcylCo_DH-like_C"/>
</dbReference>
<dbReference type="InterPro" id="IPR006091">
    <property type="entry name" value="Acyl-CoA_Oxase/DH_mid-dom"/>
</dbReference>
<evidence type="ECO:0000256" key="4">
    <source>
        <dbReference type="ARBA" id="ARBA00022827"/>
    </source>
</evidence>
<dbReference type="AlphaFoldDB" id="A0A162EK88"/>
<dbReference type="RefSeq" id="WP_006208115.1">
    <property type="nucleotide sequence ID" value="NZ_CP147845.1"/>
</dbReference>
<dbReference type="Gene3D" id="2.40.110.10">
    <property type="entry name" value="Butyryl-CoA Dehydrogenase, subunit A, domain 2"/>
    <property type="match status" value="1"/>
</dbReference>
<organism evidence="11 12">
    <name type="scientific">Paenibacillus glucanolyticus</name>
    <dbReference type="NCBI Taxonomy" id="59843"/>
    <lineage>
        <taxon>Bacteria</taxon>
        <taxon>Bacillati</taxon>
        <taxon>Bacillota</taxon>
        <taxon>Bacilli</taxon>
        <taxon>Bacillales</taxon>
        <taxon>Paenibacillaceae</taxon>
        <taxon>Paenibacillus</taxon>
    </lineage>
</organism>
<dbReference type="CDD" id="cd00567">
    <property type="entry name" value="ACAD"/>
    <property type="match status" value="1"/>
</dbReference>
<dbReference type="GO" id="GO:0050660">
    <property type="term" value="F:flavin adenine dinucleotide binding"/>
    <property type="evidence" value="ECO:0007669"/>
    <property type="project" value="InterPro"/>
</dbReference>
<protein>
    <submittedName>
        <fullName evidence="11">Acyl-CoA dehydrogenase</fullName>
    </submittedName>
</protein>
<dbReference type="Gene3D" id="1.10.540.10">
    <property type="entry name" value="Acyl-CoA dehydrogenase/oxidase, N-terminal domain"/>
    <property type="match status" value="1"/>
</dbReference>
<evidence type="ECO:0000256" key="3">
    <source>
        <dbReference type="ARBA" id="ARBA00022630"/>
    </source>
</evidence>
<dbReference type="SUPFAM" id="SSF56645">
    <property type="entry name" value="Acyl-CoA dehydrogenase NM domain-like"/>
    <property type="match status" value="1"/>
</dbReference>
<dbReference type="STRING" id="59843.A3958_13010"/>
<dbReference type="InterPro" id="IPR009075">
    <property type="entry name" value="AcylCo_DH/oxidase_C"/>
</dbReference>
<dbReference type="Pfam" id="PF02770">
    <property type="entry name" value="Acyl-CoA_dh_M"/>
    <property type="match status" value="1"/>
</dbReference>
<comment type="cofactor">
    <cofactor evidence="1 6">
        <name>FAD</name>
        <dbReference type="ChEBI" id="CHEBI:57692"/>
    </cofactor>
</comment>
<feature type="domain" description="Acyl-CoA dehydrogenase/oxidase C-terminal" evidence="8">
    <location>
        <begin position="253"/>
        <end position="369"/>
    </location>
</feature>
<proteinExistence type="inferred from homology"/>
<gene>
    <name evidence="11" type="ORF">AWU65_13425</name>
</gene>
<feature type="domain" description="Acyl-CoA oxidase/dehydrogenase middle" evidence="9">
    <location>
        <begin position="132"/>
        <end position="222"/>
    </location>
</feature>
<accession>A0A162EK88</accession>
<keyword evidence="5 6" id="KW-0560">Oxidoreductase</keyword>
<dbReference type="OrthoDB" id="9785203at2"/>
<dbReference type="Gene3D" id="1.20.140.10">
    <property type="entry name" value="Butyryl-CoA Dehydrogenase, subunit A, domain 3"/>
    <property type="match status" value="1"/>
</dbReference>
<keyword evidence="3 6" id="KW-0285">Flavoprotein</keyword>
<dbReference type="InterPro" id="IPR037069">
    <property type="entry name" value="AcylCoA_DH/ox_N_sf"/>
</dbReference>
<evidence type="ECO:0000313" key="11">
    <source>
        <dbReference type="EMBL" id="KZS46851.1"/>
    </source>
</evidence>
<evidence type="ECO:0000313" key="12">
    <source>
        <dbReference type="Proteomes" id="UP000076796"/>
    </source>
</evidence>
<feature type="domain" description="Acyl-CoA dehydrogenase/oxidase N-terminal" evidence="10">
    <location>
        <begin position="28"/>
        <end position="100"/>
    </location>
</feature>
<dbReference type="Pfam" id="PF00441">
    <property type="entry name" value="Acyl-CoA_dh_1"/>
    <property type="match status" value="1"/>
</dbReference>
<evidence type="ECO:0000256" key="6">
    <source>
        <dbReference type="RuleBase" id="RU362125"/>
    </source>
</evidence>
<evidence type="ECO:0000259" key="9">
    <source>
        <dbReference type="Pfam" id="PF02770"/>
    </source>
</evidence>
<evidence type="ECO:0000256" key="1">
    <source>
        <dbReference type="ARBA" id="ARBA00001974"/>
    </source>
</evidence>
<sequence>MNRFGSTDPFIRNEREAWIVARADQLGAKFAERAPKHDLEGSFPFENFEDLKASGYLKLTVPESFGGEEASVYEMVLAQERLARGDGSTALAVGWHIGQMLQLRLSGAWPAPLFEKLCKDVVAEGVVMNELASEPATGSPSRGGRPETTARRVTGGWSITGRKTFSTLSPILKQFVVTAGMEHSEKVGAFLVRSGPGVKVEETWNTLGMRATGSHDVILEDVFVPDAEVIRGLDYEKPEEPVPTEGVLLHIPACYMGIAYAARNFAIDFARHHKPNSLTVPIAELPNIKRQIAQIEVDLLTARSYLYQTADRWDKEVENRASLKPELGLAKYIVTNAAVRIVDQAMRIVGGLSLSRNLPLERMYRDVRAGLHNPPMDDMVLTNLANRAIQEAADEGDE</sequence>
<dbReference type="GO" id="GO:0003995">
    <property type="term" value="F:acyl-CoA dehydrogenase activity"/>
    <property type="evidence" value="ECO:0007669"/>
    <property type="project" value="TreeGrafter"/>
</dbReference>
<evidence type="ECO:0000259" key="8">
    <source>
        <dbReference type="Pfam" id="PF00441"/>
    </source>
</evidence>
<keyword evidence="12" id="KW-1185">Reference proteome</keyword>
<evidence type="ECO:0000256" key="7">
    <source>
        <dbReference type="SAM" id="MobiDB-lite"/>
    </source>
</evidence>
<evidence type="ECO:0000256" key="2">
    <source>
        <dbReference type="ARBA" id="ARBA00009347"/>
    </source>
</evidence>
<name>A0A162EK88_9BACL</name>